<gene>
    <name evidence="6" type="ordered locus">Cpin_1961</name>
</gene>
<evidence type="ECO:0000256" key="1">
    <source>
        <dbReference type="ARBA" id="ARBA00004196"/>
    </source>
</evidence>
<dbReference type="InterPro" id="IPR013766">
    <property type="entry name" value="Thioredoxin_domain"/>
</dbReference>
<dbReference type="InterPro" id="IPR036249">
    <property type="entry name" value="Thioredoxin-like_sf"/>
</dbReference>
<dbReference type="PANTHER" id="PTHR42852">
    <property type="entry name" value="THIOL:DISULFIDE INTERCHANGE PROTEIN DSBE"/>
    <property type="match status" value="1"/>
</dbReference>
<dbReference type="PANTHER" id="PTHR42852:SF6">
    <property type="entry name" value="THIOL:DISULFIDE INTERCHANGE PROTEIN DSBE"/>
    <property type="match status" value="1"/>
</dbReference>
<evidence type="ECO:0000259" key="5">
    <source>
        <dbReference type="PROSITE" id="PS51352"/>
    </source>
</evidence>
<dbReference type="InterPro" id="IPR050553">
    <property type="entry name" value="Thioredoxin_ResA/DsbE_sf"/>
</dbReference>
<dbReference type="Pfam" id="PF00578">
    <property type="entry name" value="AhpC-TSA"/>
    <property type="match status" value="1"/>
</dbReference>
<dbReference type="InterPro" id="IPR000866">
    <property type="entry name" value="AhpC/TSA"/>
</dbReference>
<name>A0A979G230_CHIPD</name>
<evidence type="ECO:0000256" key="3">
    <source>
        <dbReference type="ARBA" id="ARBA00023157"/>
    </source>
</evidence>
<dbReference type="InterPro" id="IPR017937">
    <property type="entry name" value="Thioredoxin_CS"/>
</dbReference>
<dbReference type="SUPFAM" id="SSF52833">
    <property type="entry name" value="Thioredoxin-like"/>
    <property type="match status" value="1"/>
</dbReference>
<keyword evidence="4" id="KW-0676">Redox-active center</keyword>
<dbReference type="GO" id="GO:0017004">
    <property type="term" value="P:cytochrome complex assembly"/>
    <property type="evidence" value="ECO:0007669"/>
    <property type="project" value="UniProtKB-KW"/>
</dbReference>
<dbReference type="GO" id="GO:0016491">
    <property type="term" value="F:oxidoreductase activity"/>
    <property type="evidence" value="ECO:0007669"/>
    <property type="project" value="InterPro"/>
</dbReference>
<evidence type="ECO:0000313" key="6">
    <source>
        <dbReference type="EMBL" id="ACU59457.1"/>
    </source>
</evidence>
<dbReference type="AlphaFoldDB" id="A0A979G230"/>
<evidence type="ECO:0000256" key="2">
    <source>
        <dbReference type="ARBA" id="ARBA00022748"/>
    </source>
</evidence>
<dbReference type="GO" id="GO:0030313">
    <property type="term" value="C:cell envelope"/>
    <property type="evidence" value="ECO:0007669"/>
    <property type="project" value="UniProtKB-SubCell"/>
</dbReference>
<protein>
    <submittedName>
        <fullName evidence="6">Alkyl hydroperoxide reductase/ Thiol specific antioxidant/ Mal allergen</fullName>
    </submittedName>
</protein>
<dbReference type="Pfam" id="PF14289">
    <property type="entry name" value="DUF4369"/>
    <property type="match status" value="1"/>
</dbReference>
<accession>A0A979G230</accession>
<evidence type="ECO:0000313" key="7">
    <source>
        <dbReference type="Proteomes" id="UP000002215"/>
    </source>
</evidence>
<feature type="domain" description="Thioredoxin" evidence="5">
    <location>
        <begin position="231"/>
        <end position="371"/>
    </location>
</feature>
<keyword evidence="3" id="KW-1015">Disulfide bond</keyword>
<reference evidence="6 7" key="2">
    <citation type="journal article" date="2010" name="Stand. Genomic Sci.">
        <title>Complete genome sequence of Chitinophaga pinensis type strain (UQM 2034).</title>
        <authorList>
            <person name="Glavina Del Rio T."/>
            <person name="Abt B."/>
            <person name="Spring S."/>
            <person name="Lapidus A."/>
            <person name="Nolan M."/>
            <person name="Tice H."/>
            <person name="Copeland A."/>
            <person name="Cheng J.F."/>
            <person name="Chen F."/>
            <person name="Bruce D."/>
            <person name="Goodwin L."/>
            <person name="Pitluck S."/>
            <person name="Ivanova N."/>
            <person name="Mavromatis K."/>
            <person name="Mikhailova N."/>
            <person name="Pati A."/>
            <person name="Chen A."/>
            <person name="Palaniappan K."/>
            <person name="Land M."/>
            <person name="Hauser L."/>
            <person name="Chang Y.J."/>
            <person name="Jeffries C.D."/>
            <person name="Chain P."/>
            <person name="Saunders E."/>
            <person name="Detter J.C."/>
            <person name="Brettin T."/>
            <person name="Rohde M."/>
            <person name="Goker M."/>
            <person name="Bristow J."/>
            <person name="Eisen J.A."/>
            <person name="Markowitz V."/>
            <person name="Hugenholtz P."/>
            <person name="Kyrpides N.C."/>
            <person name="Klenk H.P."/>
            <person name="Lucas S."/>
        </authorList>
    </citation>
    <scope>NUCLEOTIDE SEQUENCE [LARGE SCALE GENOMIC DNA]</scope>
    <source>
        <strain evidence="7">ATCC 43595 / DSM 2588 / LMG 13176 / NBRC 15968 / NCIMB 11800 / UQM 2034</strain>
    </source>
</reference>
<comment type="subcellular location">
    <subcellularLocation>
        <location evidence="1">Cell envelope</location>
    </subcellularLocation>
</comment>
<dbReference type="Proteomes" id="UP000002215">
    <property type="component" value="Chromosome"/>
</dbReference>
<dbReference type="InterPro" id="IPR025380">
    <property type="entry name" value="DUF4369"/>
</dbReference>
<keyword evidence="2" id="KW-0201">Cytochrome c-type biogenesis</keyword>
<proteinExistence type="predicted"/>
<dbReference type="Gene3D" id="3.40.30.10">
    <property type="entry name" value="Glutaredoxin"/>
    <property type="match status" value="1"/>
</dbReference>
<dbReference type="GO" id="GO:0016209">
    <property type="term" value="F:antioxidant activity"/>
    <property type="evidence" value="ECO:0007669"/>
    <property type="project" value="InterPro"/>
</dbReference>
<evidence type="ECO:0000256" key="4">
    <source>
        <dbReference type="ARBA" id="ARBA00023284"/>
    </source>
</evidence>
<dbReference type="PROSITE" id="PS00194">
    <property type="entry name" value="THIOREDOXIN_1"/>
    <property type="match status" value="1"/>
</dbReference>
<dbReference type="EMBL" id="CP001699">
    <property type="protein sequence ID" value="ACU59457.1"/>
    <property type="molecule type" value="Genomic_DNA"/>
</dbReference>
<dbReference type="PROSITE" id="PS51352">
    <property type="entry name" value="THIOREDOXIN_2"/>
    <property type="match status" value="1"/>
</dbReference>
<reference evidence="7" key="1">
    <citation type="submission" date="2009-08" db="EMBL/GenBank/DDBJ databases">
        <title>The complete genome of Chitinophaga pinensis DSM 2588.</title>
        <authorList>
            <consortium name="US DOE Joint Genome Institute (JGI-PGF)"/>
            <person name="Lucas S."/>
            <person name="Copeland A."/>
            <person name="Lapidus A."/>
            <person name="Glavina del Rio T."/>
            <person name="Dalin E."/>
            <person name="Tice H."/>
            <person name="Bruce D."/>
            <person name="Goodwin L."/>
            <person name="Pitluck S."/>
            <person name="Kyrpides N."/>
            <person name="Mavromatis K."/>
            <person name="Ivanova N."/>
            <person name="Mikhailova N."/>
            <person name="Sims D."/>
            <person name="Meinche L."/>
            <person name="Brettin T."/>
            <person name="Detter J.C."/>
            <person name="Han C."/>
            <person name="Larimer F."/>
            <person name="Land M."/>
            <person name="Hauser L."/>
            <person name="Markowitz V."/>
            <person name="Cheng J.-F."/>
            <person name="Hugenholtz P."/>
            <person name="Woyke T."/>
            <person name="Wu D."/>
            <person name="Spring S."/>
            <person name="Klenk H.-P."/>
            <person name="Eisen J.A."/>
        </authorList>
    </citation>
    <scope>NUCLEOTIDE SEQUENCE [LARGE SCALE GENOMIC DNA]</scope>
    <source>
        <strain evidence="7">ATCC 43595 / DSM 2588 / LMG 13176 / NBRC 15968 / NCIMB 11800 / UQM 2034</strain>
    </source>
</reference>
<sequence length="371" mass="41349">MLALGLLSPLMTHAQTKEYRLKGEFKNVPPHTKVYIAVPAGFDTTVENGRENVTEKILLDSTDVKDGRFVLQGKISDPTYAYLALVPVADRTKIDRKTIYLEPGDITITSEGGLSTATFLGSGLNDDFVIAGMAEQQYSRASDSINGKYADDADIIRARQTLDQWFNGFKGDFVRQRPASYFSLLFVRDLLGQNLIRPREAASMYEKINDDYKHTKVGLALKTNIEQLLLVENGMPAPDFTCQDINGKAVSLSDYRGKHVLLEFWASWCTPCRAESPNLIAAYQKYKDAGFTILSVSLDQEGDREKWLKAIEKDGTGAWTHVTELKRFKGKVPKLYAVHSIPFNFLIDPSGKIVAKNLRGEALGATLQKIL</sequence>
<dbReference type="CDD" id="cd02966">
    <property type="entry name" value="TlpA_like_family"/>
    <property type="match status" value="1"/>
</dbReference>
<organism evidence="6 7">
    <name type="scientific">Chitinophaga pinensis (strain ATCC 43595 / DSM 2588 / LMG 13176 / NBRC 15968 / NCIMB 11800 / UQM 2034)</name>
    <dbReference type="NCBI Taxonomy" id="485918"/>
    <lineage>
        <taxon>Bacteria</taxon>
        <taxon>Pseudomonadati</taxon>
        <taxon>Bacteroidota</taxon>
        <taxon>Chitinophagia</taxon>
        <taxon>Chitinophagales</taxon>
        <taxon>Chitinophagaceae</taxon>
        <taxon>Chitinophaga</taxon>
    </lineage>
</organism>
<dbReference type="KEGG" id="cpi:Cpin_1961"/>